<name>A0A931PU61_FIMGI</name>
<dbReference type="AlphaFoldDB" id="A0A931PU61"/>
<dbReference type="Pfam" id="PF22091">
    <property type="entry name" value="DUF6941"/>
    <property type="match status" value="1"/>
</dbReference>
<dbReference type="EMBL" id="JACOSL010000026">
    <property type="protein sequence ID" value="MBI1756207.1"/>
    <property type="molecule type" value="Genomic_DNA"/>
</dbReference>
<gene>
    <name evidence="1" type="ORF">HYR64_03770</name>
</gene>
<dbReference type="Proteomes" id="UP000727962">
    <property type="component" value="Unassembled WGS sequence"/>
</dbReference>
<dbReference type="InterPro" id="IPR054221">
    <property type="entry name" value="DUF6941"/>
</dbReference>
<reference evidence="1" key="1">
    <citation type="submission" date="2020-07" db="EMBL/GenBank/DDBJ databases">
        <title>Huge and variable diversity of episymbiotic CPR bacteria and DPANN archaea in groundwater ecosystems.</title>
        <authorList>
            <person name="He C.Y."/>
            <person name="Keren R."/>
            <person name="Whittaker M."/>
            <person name="Farag I.F."/>
            <person name="Doudna J."/>
            <person name="Cate J.H.D."/>
            <person name="Banfield J.F."/>
        </authorList>
    </citation>
    <scope>NUCLEOTIDE SEQUENCE</scope>
    <source>
        <strain evidence="1">NC_groundwater_17_Pr7_B-0.1um_64_12</strain>
    </source>
</reference>
<protein>
    <submittedName>
        <fullName evidence="1">Uncharacterized protein</fullName>
    </submittedName>
</protein>
<evidence type="ECO:0000313" key="2">
    <source>
        <dbReference type="Proteomes" id="UP000727962"/>
    </source>
</evidence>
<organism evidence="1 2">
    <name type="scientific">Fimbriimonas ginsengisoli</name>
    <dbReference type="NCBI Taxonomy" id="1005039"/>
    <lineage>
        <taxon>Bacteria</taxon>
        <taxon>Bacillati</taxon>
        <taxon>Armatimonadota</taxon>
        <taxon>Fimbriimonadia</taxon>
        <taxon>Fimbriimonadales</taxon>
        <taxon>Fimbriimonadaceae</taxon>
        <taxon>Fimbriimonas</taxon>
    </lineage>
</organism>
<sequence length="143" mass="15716">MNITLALLADAANVSREGKLNVLGVFNTIGASKFPVRHPRMVLVFRVEWTNAEAGTARDGEIKLMDADGREHAKIDFRVSLPREGHGPVYRSNEIIDLTDTLFPHEGEYAVAILVNGEEKARTELTIRATPRADGGPPPESRN</sequence>
<evidence type="ECO:0000313" key="1">
    <source>
        <dbReference type="EMBL" id="MBI1756207.1"/>
    </source>
</evidence>
<proteinExistence type="predicted"/>
<accession>A0A931PU61</accession>
<comment type="caution">
    <text evidence="1">The sequence shown here is derived from an EMBL/GenBank/DDBJ whole genome shotgun (WGS) entry which is preliminary data.</text>
</comment>